<keyword evidence="2" id="KW-1185">Reference proteome</keyword>
<protein>
    <submittedName>
        <fullName evidence="1">Uncharacterized protein</fullName>
    </submittedName>
</protein>
<dbReference type="EMBL" id="OV121134">
    <property type="protein sequence ID" value="CAH0552481.1"/>
    <property type="molecule type" value="Genomic_DNA"/>
</dbReference>
<gene>
    <name evidence="1" type="ORF">MELIAE_LOCUS4693</name>
</gene>
<name>A0A9P0B0E4_BRAAE</name>
<evidence type="ECO:0000313" key="2">
    <source>
        <dbReference type="Proteomes" id="UP001154078"/>
    </source>
</evidence>
<accession>A0A9P0B0E4</accession>
<dbReference type="OrthoDB" id="6778453at2759"/>
<organism evidence="1 2">
    <name type="scientific">Brassicogethes aeneus</name>
    <name type="common">Rape pollen beetle</name>
    <name type="synonym">Meligethes aeneus</name>
    <dbReference type="NCBI Taxonomy" id="1431903"/>
    <lineage>
        <taxon>Eukaryota</taxon>
        <taxon>Metazoa</taxon>
        <taxon>Ecdysozoa</taxon>
        <taxon>Arthropoda</taxon>
        <taxon>Hexapoda</taxon>
        <taxon>Insecta</taxon>
        <taxon>Pterygota</taxon>
        <taxon>Neoptera</taxon>
        <taxon>Endopterygota</taxon>
        <taxon>Coleoptera</taxon>
        <taxon>Polyphaga</taxon>
        <taxon>Cucujiformia</taxon>
        <taxon>Nitidulidae</taxon>
        <taxon>Meligethinae</taxon>
        <taxon>Brassicogethes</taxon>
    </lineage>
</organism>
<dbReference type="AlphaFoldDB" id="A0A9P0B0E4"/>
<sequence>MEQWQNKVLADPTFNKMGPIDILLGAEEVAKILLDGVHKTANGFLGQNTEFGWIVSGGNPSQDSNIKIVSMTARYEEDEIYQRSDNTTYLKFKKKKQTYLGDLKLEQHLVDAIY</sequence>
<reference evidence="1" key="1">
    <citation type="submission" date="2021-12" db="EMBL/GenBank/DDBJ databases">
        <authorList>
            <person name="King R."/>
        </authorList>
    </citation>
    <scope>NUCLEOTIDE SEQUENCE</scope>
</reference>
<evidence type="ECO:0000313" key="1">
    <source>
        <dbReference type="EMBL" id="CAH0552481.1"/>
    </source>
</evidence>
<dbReference type="Proteomes" id="UP001154078">
    <property type="component" value="Chromosome 3"/>
</dbReference>
<proteinExistence type="predicted"/>